<protein>
    <submittedName>
        <fullName evidence="1">Uncharacterized protein</fullName>
    </submittedName>
</protein>
<dbReference type="KEGG" id="dpx:DAPPUDRAFT_70680"/>
<dbReference type="HOGENOM" id="CLU_2392180_0_0_1"/>
<keyword evidence="2" id="KW-1185">Reference proteome</keyword>
<feature type="non-terminal residue" evidence="1">
    <location>
        <position position="94"/>
    </location>
</feature>
<accession>E9I5G1</accession>
<dbReference type="PANTHER" id="PTHR46014">
    <property type="entry name" value="TETRATRICOPEPTIDE REPEAT PROTEIN 1"/>
    <property type="match status" value="1"/>
</dbReference>
<evidence type="ECO:0000313" key="1">
    <source>
        <dbReference type="EMBL" id="EFX60769.1"/>
    </source>
</evidence>
<dbReference type="eggNOG" id="KOG4234">
    <property type="taxonomic scope" value="Eukaryota"/>
</dbReference>
<dbReference type="AlphaFoldDB" id="E9I5G1"/>
<dbReference type="Gene3D" id="1.25.40.10">
    <property type="entry name" value="Tetratricopeptide repeat domain"/>
    <property type="match status" value="1"/>
</dbReference>
<proteinExistence type="predicted"/>
<organism evidence="1 2">
    <name type="scientific">Daphnia pulex</name>
    <name type="common">Water flea</name>
    <dbReference type="NCBI Taxonomy" id="6669"/>
    <lineage>
        <taxon>Eukaryota</taxon>
        <taxon>Metazoa</taxon>
        <taxon>Ecdysozoa</taxon>
        <taxon>Arthropoda</taxon>
        <taxon>Crustacea</taxon>
        <taxon>Branchiopoda</taxon>
        <taxon>Diplostraca</taxon>
        <taxon>Cladocera</taxon>
        <taxon>Anomopoda</taxon>
        <taxon>Daphniidae</taxon>
        <taxon>Daphnia</taxon>
    </lineage>
</organism>
<evidence type="ECO:0000313" key="2">
    <source>
        <dbReference type="Proteomes" id="UP000000305"/>
    </source>
</evidence>
<reference evidence="1 2" key="1">
    <citation type="journal article" date="2011" name="Science">
        <title>The ecoresponsive genome of Daphnia pulex.</title>
        <authorList>
            <person name="Colbourne J.K."/>
            <person name="Pfrender M.E."/>
            <person name="Gilbert D."/>
            <person name="Thomas W.K."/>
            <person name="Tucker A."/>
            <person name="Oakley T.H."/>
            <person name="Tokishita S."/>
            <person name="Aerts A."/>
            <person name="Arnold G.J."/>
            <person name="Basu M.K."/>
            <person name="Bauer D.J."/>
            <person name="Caceres C.E."/>
            <person name="Carmel L."/>
            <person name="Casola C."/>
            <person name="Choi J.H."/>
            <person name="Detter J.C."/>
            <person name="Dong Q."/>
            <person name="Dusheyko S."/>
            <person name="Eads B.D."/>
            <person name="Frohlich T."/>
            <person name="Geiler-Samerotte K.A."/>
            <person name="Gerlach D."/>
            <person name="Hatcher P."/>
            <person name="Jogdeo S."/>
            <person name="Krijgsveld J."/>
            <person name="Kriventseva E.V."/>
            <person name="Kultz D."/>
            <person name="Laforsch C."/>
            <person name="Lindquist E."/>
            <person name="Lopez J."/>
            <person name="Manak J.R."/>
            <person name="Muller J."/>
            <person name="Pangilinan J."/>
            <person name="Patwardhan R.P."/>
            <person name="Pitluck S."/>
            <person name="Pritham E.J."/>
            <person name="Rechtsteiner A."/>
            <person name="Rho M."/>
            <person name="Rogozin I.B."/>
            <person name="Sakarya O."/>
            <person name="Salamov A."/>
            <person name="Schaack S."/>
            <person name="Shapiro H."/>
            <person name="Shiga Y."/>
            <person name="Skalitzky C."/>
            <person name="Smith Z."/>
            <person name="Souvorov A."/>
            <person name="Sung W."/>
            <person name="Tang Z."/>
            <person name="Tsuchiya D."/>
            <person name="Tu H."/>
            <person name="Vos H."/>
            <person name="Wang M."/>
            <person name="Wolf Y.I."/>
            <person name="Yamagata H."/>
            <person name="Yamada T."/>
            <person name="Ye Y."/>
            <person name="Shaw J.R."/>
            <person name="Andrews J."/>
            <person name="Crease T.J."/>
            <person name="Tang H."/>
            <person name="Lucas S.M."/>
            <person name="Robertson H.M."/>
            <person name="Bork P."/>
            <person name="Koonin E.V."/>
            <person name="Zdobnov E.M."/>
            <person name="Grigoriev I.V."/>
            <person name="Lynch M."/>
            <person name="Boore J.L."/>
        </authorList>
    </citation>
    <scope>NUCLEOTIDE SEQUENCE [LARGE SCALE GENOMIC DNA]</scope>
</reference>
<sequence>EIKEKGNTLFRCGSHNEACHLYSNALKFCPSIFTEERSMLYNNRAAAKAKQGKSESAQKDCPTALELNPIYFKALMRRAKLYEELDQLDKALAD</sequence>
<dbReference type="InterPro" id="IPR011990">
    <property type="entry name" value="TPR-like_helical_dom_sf"/>
</dbReference>
<dbReference type="PhylomeDB" id="E9I5G1"/>
<dbReference type="EMBL" id="GL735621">
    <property type="protein sequence ID" value="EFX60769.1"/>
    <property type="molecule type" value="Genomic_DNA"/>
</dbReference>
<dbReference type="InterPro" id="IPR052769">
    <property type="entry name" value="TPR_domain_protein"/>
</dbReference>
<dbReference type="OrthoDB" id="1872379at2759"/>
<name>E9I5G1_DAPPU</name>
<dbReference type="PANTHER" id="PTHR46014:SF1">
    <property type="entry name" value="TETRATRICOPEPTIDE REPEAT PROTEIN 1"/>
    <property type="match status" value="1"/>
</dbReference>
<dbReference type="Proteomes" id="UP000000305">
    <property type="component" value="Unassembled WGS sequence"/>
</dbReference>
<dbReference type="SUPFAM" id="SSF48452">
    <property type="entry name" value="TPR-like"/>
    <property type="match status" value="1"/>
</dbReference>
<dbReference type="InParanoid" id="E9I5G1"/>
<gene>
    <name evidence="1" type="ORF">DAPPUDRAFT_70680</name>
</gene>